<evidence type="ECO:0000313" key="1">
    <source>
        <dbReference type="EMBL" id="JAD50391.1"/>
    </source>
</evidence>
<sequence>MSAWWGCRGR</sequence>
<name>A0A0A9AGV2_ARUDO</name>
<protein>
    <submittedName>
        <fullName evidence="1">Uncharacterized protein</fullName>
    </submittedName>
</protein>
<reference evidence="1" key="2">
    <citation type="journal article" date="2015" name="Data Brief">
        <title>Shoot transcriptome of the giant reed, Arundo donax.</title>
        <authorList>
            <person name="Barrero R.A."/>
            <person name="Guerrero F.D."/>
            <person name="Moolhuijzen P."/>
            <person name="Goolsby J.A."/>
            <person name="Tidwell J."/>
            <person name="Bellgard S.E."/>
            <person name="Bellgard M.I."/>
        </authorList>
    </citation>
    <scope>NUCLEOTIDE SEQUENCE</scope>
    <source>
        <tissue evidence="1">Shoot tissue taken approximately 20 cm above the soil surface</tissue>
    </source>
</reference>
<proteinExistence type="predicted"/>
<organism evidence="1">
    <name type="scientific">Arundo donax</name>
    <name type="common">Giant reed</name>
    <name type="synonym">Donax arundinaceus</name>
    <dbReference type="NCBI Taxonomy" id="35708"/>
    <lineage>
        <taxon>Eukaryota</taxon>
        <taxon>Viridiplantae</taxon>
        <taxon>Streptophyta</taxon>
        <taxon>Embryophyta</taxon>
        <taxon>Tracheophyta</taxon>
        <taxon>Spermatophyta</taxon>
        <taxon>Magnoliopsida</taxon>
        <taxon>Liliopsida</taxon>
        <taxon>Poales</taxon>
        <taxon>Poaceae</taxon>
        <taxon>PACMAD clade</taxon>
        <taxon>Arundinoideae</taxon>
        <taxon>Arundineae</taxon>
        <taxon>Arundo</taxon>
    </lineage>
</organism>
<reference evidence="1" key="1">
    <citation type="submission" date="2014-09" db="EMBL/GenBank/DDBJ databases">
        <authorList>
            <person name="Magalhaes I.L.F."/>
            <person name="Oliveira U."/>
            <person name="Santos F.R."/>
            <person name="Vidigal T.H.D.A."/>
            <person name="Brescovit A.D."/>
            <person name="Santos A.J."/>
        </authorList>
    </citation>
    <scope>NUCLEOTIDE SEQUENCE</scope>
    <source>
        <tissue evidence="1">Shoot tissue taken approximately 20 cm above the soil surface</tissue>
    </source>
</reference>
<accession>A0A0A9AGV2</accession>
<dbReference type="EMBL" id="GBRH01247504">
    <property type="protein sequence ID" value="JAD50391.1"/>
    <property type="molecule type" value="Transcribed_RNA"/>
</dbReference>